<sequence length="183" mass="20732">MSGKSCIYVDRFDDAVAAAQRAARLDLSSKEVNMVGLDHDPYNSVLLCNRATCRSKLGQFEKAIKDWTAALNVRPSYRKARLRRVNCYAKVMPSKTKIYIVLEYVGEGELFDKIPENLLLDSFGVLKVSDFGLSAFSQQVQVSIMCSLLKVMMVQQLMYGLVGSFCLFLWLDTYLLTSRTTWL</sequence>
<dbReference type="AlphaFoldDB" id="A0A7J7HRG5"/>
<reference evidence="3 4" key="2">
    <citation type="submission" date="2020-07" db="EMBL/GenBank/DDBJ databases">
        <title>Genome assembly of wild tea tree DASZ reveals pedigree and selection history of tea varieties.</title>
        <authorList>
            <person name="Zhang W."/>
        </authorList>
    </citation>
    <scope>NUCLEOTIDE SEQUENCE [LARGE SCALE GENOMIC DNA]</scope>
    <source>
        <strain evidence="4">cv. G240</strain>
        <tissue evidence="3">Leaf</tissue>
    </source>
</reference>
<evidence type="ECO:0008006" key="5">
    <source>
        <dbReference type="Google" id="ProtNLM"/>
    </source>
</evidence>
<keyword evidence="4" id="KW-1185">Reference proteome</keyword>
<evidence type="ECO:0000256" key="1">
    <source>
        <dbReference type="PROSITE-ProRule" id="PRU00339"/>
    </source>
</evidence>
<feature type="transmembrane region" description="Helical" evidence="2">
    <location>
        <begin position="157"/>
        <end position="177"/>
    </location>
</feature>
<gene>
    <name evidence="3" type="ORF">HYC85_008309</name>
</gene>
<feature type="repeat" description="TPR" evidence="1">
    <location>
        <begin position="44"/>
        <end position="77"/>
    </location>
</feature>
<accession>A0A7J7HRG5</accession>
<dbReference type="PROSITE" id="PS50005">
    <property type="entry name" value="TPR"/>
    <property type="match status" value="1"/>
</dbReference>
<dbReference type="SUPFAM" id="SSF56112">
    <property type="entry name" value="Protein kinase-like (PK-like)"/>
    <property type="match status" value="1"/>
</dbReference>
<evidence type="ECO:0000256" key="2">
    <source>
        <dbReference type="SAM" id="Phobius"/>
    </source>
</evidence>
<dbReference type="Proteomes" id="UP000593564">
    <property type="component" value="Unassembled WGS sequence"/>
</dbReference>
<dbReference type="InterPro" id="IPR011009">
    <property type="entry name" value="Kinase-like_dom_sf"/>
</dbReference>
<dbReference type="PANTHER" id="PTHR46050:SF7">
    <property type="entry name" value="TETRATRICOPEPTIDE REPEAT (TPR)-LIKE SUPERFAMILY PROTEIN"/>
    <property type="match status" value="1"/>
</dbReference>
<dbReference type="EMBL" id="JACBKZ010000003">
    <property type="protein sequence ID" value="KAF5955453.1"/>
    <property type="molecule type" value="Genomic_DNA"/>
</dbReference>
<name>A0A7J7HRG5_CAMSI</name>
<comment type="caution">
    <text evidence="3">The sequence shown here is derived from an EMBL/GenBank/DDBJ whole genome shotgun (WGS) entry which is preliminary data.</text>
</comment>
<keyword evidence="2" id="KW-0812">Transmembrane</keyword>
<dbReference type="InterPro" id="IPR019734">
    <property type="entry name" value="TPR_rpt"/>
</dbReference>
<dbReference type="PANTHER" id="PTHR46050">
    <property type="entry name" value="TPR REPEAT-CONTAINING THIOREDOXIN"/>
    <property type="match status" value="1"/>
</dbReference>
<dbReference type="Gene3D" id="1.25.40.10">
    <property type="entry name" value="Tetratricopeptide repeat domain"/>
    <property type="match status" value="1"/>
</dbReference>
<keyword evidence="1" id="KW-0802">TPR repeat</keyword>
<organism evidence="3 4">
    <name type="scientific">Camellia sinensis</name>
    <name type="common">Tea plant</name>
    <name type="synonym">Thea sinensis</name>
    <dbReference type="NCBI Taxonomy" id="4442"/>
    <lineage>
        <taxon>Eukaryota</taxon>
        <taxon>Viridiplantae</taxon>
        <taxon>Streptophyta</taxon>
        <taxon>Embryophyta</taxon>
        <taxon>Tracheophyta</taxon>
        <taxon>Spermatophyta</taxon>
        <taxon>Magnoliopsida</taxon>
        <taxon>eudicotyledons</taxon>
        <taxon>Gunneridae</taxon>
        <taxon>Pentapetalae</taxon>
        <taxon>asterids</taxon>
        <taxon>Ericales</taxon>
        <taxon>Theaceae</taxon>
        <taxon>Camellia</taxon>
    </lineage>
</organism>
<keyword evidence="2" id="KW-0472">Membrane</keyword>
<proteinExistence type="predicted"/>
<dbReference type="GO" id="GO:0005737">
    <property type="term" value="C:cytoplasm"/>
    <property type="evidence" value="ECO:0007669"/>
    <property type="project" value="TreeGrafter"/>
</dbReference>
<evidence type="ECO:0000313" key="4">
    <source>
        <dbReference type="Proteomes" id="UP000593564"/>
    </source>
</evidence>
<evidence type="ECO:0000313" key="3">
    <source>
        <dbReference type="EMBL" id="KAF5955453.1"/>
    </source>
</evidence>
<reference evidence="4" key="1">
    <citation type="journal article" date="2020" name="Nat. Commun.">
        <title>Genome assembly of wild tea tree DASZ reveals pedigree and selection history of tea varieties.</title>
        <authorList>
            <person name="Zhang W."/>
            <person name="Zhang Y."/>
            <person name="Qiu H."/>
            <person name="Guo Y."/>
            <person name="Wan H."/>
            <person name="Zhang X."/>
            <person name="Scossa F."/>
            <person name="Alseekh S."/>
            <person name="Zhang Q."/>
            <person name="Wang P."/>
            <person name="Xu L."/>
            <person name="Schmidt M.H."/>
            <person name="Jia X."/>
            <person name="Li D."/>
            <person name="Zhu A."/>
            <person name="Guo F."/>
            <person name="Chen W."/>
            <person name="Ni D."/>
            <person name="Usadel B."/>
            <person name="Fernie A.R."/>
            <person name="Wen W."/>
        </authorList>
    </citation>
    <scope>NUCLEOTIDE SEQUENCE [LARGE SCALE GENOMIC DNA]</scope>
    <source>
        <strain evidence="4">cv. G240</strain>
    </source>
</reference>
<dbReference type="SUPFAM" id="SSF48452">
    <property type="entry name" value="TPR-like"/>
    <property type="match status" value="1"/>
</dbReference>
<dbReference type="InterPro" id="IPR011990">
    <property type="entry name" value="TPR-like_helical_dom_sf"/>
</dbReference>
<keyword evidence="2" id="KW-1133">Transmembrane helix</keyword>
<dbReference type="SMART" id="SM00028">
    <property type="entry name" value="TPR"/>
    <property type="match status" value="1"/>
</dbReference>
<dbReference type="InterPro" id="IPR044534">
    <property type="entry name" value="TTL1-4"/>
</dbReference>
<protein>
    <recommendedName>
        <fullName evidence="5">Protein kinase domain-containing protein</fullName>
    </recommendedName>
</protein>